<dbReference type="Pfam" id="PF03466">
    <property type="entry name" value="LysR_substrate"/>
    <property type="match status" value="1"/>
</dbReference>
<dbReference type="PATRIC" id="fig|1238182.3.peg.2566"/>
<dbReference type="PROSITE" id="PS50931">
    <property type="entry name" value="HTH_LYSR"/>
    <property type="match status" value="1"/>
</dbReference>
<dbReference type="SUPFAM" id="SSF46785">
    <property type="entry name" value="Winged helix' DNA-binding domain"/>
    <property type="match status" value="1"/>
</dbReference>
<evidence type="ECO:0000256" key="3">
    <source>
        <dbReference type="ARBA" id="ARBA00023125"/>
    </source>
</evidence>
<dbReference type="InterPro" id="IPR005119">
    <property type="entry name" value="LysR_subst-bd"/>
</dbReference>
<name>K9GXM7_9PROT</name>
<accession>K9GXM7</accession>
<organism evidence="6 7">
    <name type="scientific">Caenispirillum salinarum AK4</name>
    <dbReference type="NCBI Taxonomy" id="1238182"/>
    <lineage>
        <taxon>Bacteria</taxon>
        <taxon>Pseudomonadati</taxon>
        <taxon>Pseudomonadota</taxon>
        <taxon>Alphaproteobacteria</taxon>
        <taxon>Rhodospirillales</taxon>
        <taxon>Novispirillaceae</taxon>
        <taxon>Caenispirillum</taxon>
    </lineage>
</organism>
<dbReference type="GO" id="GO:0003700">
    <property type="term" value="F:DNA-binding transcription factor activity"/>
    <property type="evidence" value="ECO:0007669"/>
    <property type="project" value="InterPro"/>
</dbReference>
<dbReference type="PANTHER" id="PTHR30126">
    <property type="entry name" value="HTH-TYPE TRANSCRIPTIONAL REGULATOR"/>
    <property type="match status" value="1"/>
</dbReference>
<keyword evidence="4" id="KW-0804">Transcription</keyword>
<feature type="domain" description="HTH lysR-type" evidence="5">
    <location>
        <begin position="1"/>
        <end position="58"/>
    </location>
</feature>
<evidence type="ECO:0000313" key="7">
    <source>
        <dbReference type="Proteomes" id="UP000009881"/>
    </source>
</evidence>
<dbReference type="Gene3D" id="3.40.190.10">
    <property type="entry name" value="Periplasmic binding protein-like II"/>
    <property type="match status" value="1"/>
</dbReference>
<comment type="caution">
    <text evidence="6">The sequence shown here is derived from an EMBL/GenBank/DDBJ whole genome shotgun (WGS) entry which is preliminary data.</text>
</comment>
<dbReference type="Proteomes" id="UP000009881">
    <property type="component" value="Unassembled WGS sequence"/>
</dbReference>
<dbReference type="STRING" id="1238182.C882_0351"/>
<dbReference type="OrthoDB" id="528082at2"/>
<sequence>MESGWLEDFVVLCETGNFSRAAAARNVTQPAFSRHIQALETWAGAPLFDRTRQPIRPTAAGRALLPVAEAVLRQLVRAREQVRTAAAGDSVTLHFAATHSLSLTFFPGWIRALEDAQHPFPIRLDSDTMLACEGLLTQGLCHFLLCHSDPAAPLRLNGQQFDSRKVGRDKLVPLARPQDQGDYPPLAEPGPSEGIPYLAYSDVSGLGRAVERCLAEATRRPPLRCRFTSHLSVVLRSMVLDGHGMAWLPLSLVAPDVEAGRLVPVLGEAWHIPLDVRVFRLRDPLGPDIEAFWARLTDTMDPAAGTEPLPVS</sequence>
<evidence type="ECO:0000259" key="5">
    <source>
        <dbReference type="PROSITE" id="PS50931"/>
    </source>
</evidence>
<protein>
    <submittedName>
        <fullName evidence="6">Transcriptional regulator, LysR family</fullName>
    </submittedName>
</protein>
<evidence type="ECO:0000313" key="6">
    <source>
        <dbReference type="EMBL" id="EKV29529.1"/>
    </source>
</evidence>
<evidence type="ECO:0000256" key="1">
    <source>
        <dbReference type="ARBA" id="ARBA00009437"/>
    </source>
</evidence>
<dbReference type="InterPro" id="IPR000847">
    <property type="entry name" value="LysR_HTH_N"/>
</dbReference>
<dbReference type="AlphaFoldDB" id="K9GXM7"/>
<dbReference type="eggNOG" id="COG0583">
    <property type="taxonomic scope" value="Bacteria"/>
</dbReference>
<dbReference type="InterPro" id="IPR036390">
    <property type="entry name" value="WH_DNA-bd_sf"/>
</dbReference>
<dbReference type="RefSeq" id="WP_009541010.1">
    <property type="nucleotide sequence ID" value="NZ_ANHY01000012.1"/>
</dbReference>
<keyword evidence="7" id="KW-1185">Reference proteome</keyword>
<comment type="similarity">
    <text evidence="1">Belongs to the LysR transcriptional regulatory family.</text>
</comment>
<keyword evidence="2" id="KW-0805">Transcription regulation</keyword>
<dbReference type="PRINTS" id="PR00039">
    <property type="entry name" value="HTHLYSR"/>
</dbReference>
<proteinExistence type="inferred from homology"/>
<dbReference type="EMBL" id="ANHY01000012">
    <property type="protein sequence ID" value="EKV29529.1"/>
    <property type="molecule type" value="Genomic_DNA"/>
</dbReference>
<evidence type="ECO:0000256" key="2">
    <source>
        <dbReference type="ARBA" id="ARBA00023015"/>
    </source>
</evidence>
<reference evidence="6 7" key="1">
    <citation type="journal article" date="2013" name="Genome Announc.">
        <title>Draft Genome Sequence of an Alphaproteobacterium, Caenispirillum salinarum AK4(T), Isolated from a Solar Saltern.</title>
        <authorList>
            <person name="Khatri I."/>
            <person name="Singh A."/>
            <person name="Korpole S."/>
            <person name="Pinnaka A.K."/>
            <person name="Subramanian S."/>
        </authorList>
    </citation>
    <scope>NUCLEOTIDE SEQUENCE [LARGE SCALE GENOMIC DNA]</scope>
    <source>
        <strain evidence="6 7">AK4</strain>
    </source>
</reference>
<evidence type="ECO:0000256" key="4">
    <source>
        <dbReference type="ARBA" id="ARBA00023163"/>
    </source>
</evidence>
<dbReference type="PANTHER" id="PTHR30126:SF2">
    <property type="entry name" value="HTH-TYPE TRANSCRIPTIONAL REGULATOR YJIE"/>
    <property type="match status" value="1"/>
</dbReference>
<keyword evidence="3" id="KW-0238">DNA-binding</keyword>
<dbReference type="Gene3D" id="1.10.10.10">
    <property type="entry name" value="Winged helix-like DNA-binding domain superfamily/Winged helix DNA-binding domain"/>
    <property type="match status" value="1"/>
</dbReference>
<dbReference type="GO" id="GO:0000976">
    <property type="term" value="F:transcription cis-regulatory region binding"/>
    <property type="evidence" value="ECO:0007669"/>
    <property type="project" value="TreeGrafter"/>
</dbReference>
<dbReference type="InterPro" id="IPR036388">
    <property type="entry name" value="WH-like_DNA-bd_sf"/>
</dbReference>
<gene>
    <name evidence="6" type="ORF">C882_0351</name>
</gene>
<dbReference type="Pfam" id="PF00126">
    <property type="entry name" value="HTH_1"/>
    <property type="match status" value="1"/>
</dbReference>
<dbReference type="SUPFAM" id="SSF53850">
    <property type="entry name" value="Periplasmic binding protein-like II"/>
    <property type="match status" value="1"/>
</dbReference>